<dbReference type="EMBL" id="UINC01222087">
    <property type="protein sequence ID" value="SVE50712.1"/>
    <property type="molecule type" value="Genomic_DNA"/>
</dbReference>
<name>A0A383E1K3_9ZZZZ</name>
<sequence>MQLYYLIYLLISLGYPTGNQSEKSHLDLLINDPPYEIDDPCLT</sequence>
<reference evidence="1" key="1">
    <citation type="submission" date="2018-05" db="EMBL/GenBank/DDBJ databases">
        <authorList>
            <person name="Lanie J.A."/>
            <person name="Ng W.-L."/>
            <person name="Kazmierczak K.M."/>
            <person name="Andrzejewski T.M."/>
            <person name="Davidsen T.M."/>
            <person name="Wayne K.J."/>
            <person name="Tettelin H."/>
            <person name="Glass J.I."/>
            <person name="Rusch D."/>
            <person name="Podicherti R."/>
            <person name="Tsui H.-C.T."/>
            <person name="Winkler M.E."/>
        </authorList>
    </citation>
    <scope>NUCLEOTIDE SEQUENCE</scope>
</reference>
<dbReference type="AlphaFoldDB" id="A0A383E1K3"/>
<accession>A0A383E1K3</accession>
<proteinExistence type="predicted"/>
<gene>
    <name evidence="1" type="ORF">METZ01_LOCUS503566</name>
</gene>
<organism evidence="1">
    <name type="scientific">marine metagenome</name>
    <dbReference type="NCBI Taxonomy" id="408172"/>
    <lineage>
        <taxon>unclassified sequences</taxon>
        <taxon>metagenomes</taxon>
        <taxon>ecological metagenomes</taxon>
    </lineage>
</organism>
<evidence type="ECO:0000313" key="1">
    <source>
        <dbReference type="EMBL" id="SVE50712.1"/>
    </source>
</evidence>
<feature type="non-terminal residue" evidence="1">
    <location>
        <position position="43"/>
    </location>
</feature>
<protein>
    <submittedName>
        <fullName evidence="1">Uncharacterized protein</fullName>
    </submittedName>
</protein>